<sequence length="163" mass="17627">MDQKKENSIKLLSPLSGEIVKLSEVNKTKFSSGMMGKGAAVKPVQGKAVAPCDGEVVQVFPTKHALTIHTENDIELMVQIGLDSEKLEGDGFEVHVEEKDKVKAGDPLITFDLDSFKKKNLSSTSPIVVVNANRIGNFAITNEAEATAGETILMELSVKEQDE</sequence>
<dbReference type="RefSeq" id="WP_121679746.1">
    <property type="nucleotide sequence ID" value="NZ_RCVZ01000003.1"/>
</dbReference>
<dbReference type="Gene3D" id="2.70.70.10">
    <property type="entry name" value="Glucose Permease (Domain IIA)"/>
    <property type="match status" value="1"/>
</dbReference>
<dbReference type="OrthoDB" id="2968481at2"/>
<evidence type="ECO:0000259" key="7">
    <source>
        <dbReference type="PROSITE" id="PS51093"/>
    </source>
</evidence>
<keyword evidence="3 8" id="KW-0762">Sugar transport</keyword>
<keyword evidence="5" id="KW-0598">Phosphotransferase system</keyword>
<dbReference type="GO" id="GO:0009401">
    <property type="term" value="P:phosphoenolpyruvate-dependent sugar phosphotransferase system"/>
    <property type="evidence" value="ECO:0007669"/>
    <property type="project" value="UniProtKB-KW"/>
</dbReference>
<organism evidence="8 9">
    <name type="scientific">Falsibacillus albus</name>
    <dbReference type="NCBI Taxonomy" id="2478915"/>
    <lineage>
        <taxon>Bacteria</taxon>
        <taxon>Bacillati</taxon>
        <taxon>Bacillota</taxon>
        <taxon>Bacilli</taxon>
        <taxon>Bacillales</taxon>
        <taxon>Bacillaceae</taxon>
        <taxon>Falsibacillus</taxon>
    </lineage>
</organism>
<dbReference type="PANTHER" id="PTHR45008">
    <property type="entry name" value="PTS SYSTEM GLUCOSE-SPECIFIC EIIA COMPONENT"/>
    <property type="match status" value="1"/>
</dbReference>
<dbReference type="AlphaFoldDB" id="A0A3L7K283"/>
<keyword evidence="6" id="KW-0418">Kinase</keyword>
<gene>
    <name evidence="8" type="ORF">D9X91_06375</name>
</gene>
<protein>
    <submittedName>
        <fullName evidence="8">PTS glucose transporter subunit IIA</fullName>
    </submittedName>
</protein>
<evidence type="ECO:0000256" key="4">
    <source>
        <dbReference type="ARBA" id="ARBA00022679"/>
    </source>
</evidence>
<comment type="caution">
    <text evidence="8">The sequence shown here is derived from an EMBL/GenBank/DDBJ whole genome shotgun (WGS) entry which is preliminary data.</text>
</comment>
<name>A0A3L7K283_9BACI</name>
<dbReference type="PROSITE" id="PS51093">
    <property type="entry name" value="PTS_EIIA_TYPE_1"/>
    <property type="match status" value="1"/>
</dbReference>
<dbReference type="FunFam" id="2.70.70.10:FF:000001">
    <property type="entry name" value="PTS system glucose-specific IIA component"/>
    <property type="match status" value="1"/>
</dbReference>
<dbReference type="InterPro" id="IPR001127">
    <property type="entry name" value="PTS_EIIA_1_perm"/>
</dbReference>
<dbReference type="Pfam" id="PF00358">
    <property type="entry name" value="PTS_EIIA_1"/>
    <property type="match status" value="1"/>
</dbReference>
<keyword evidence="2" id="KW-0813">Transport</keyword>
<accession>A0A3L7K283</accession>
<feature type="domain" description="PTS EIIA type-1" evidence="7">
    <location>
        <begin position="27"/>
        <end position="131"/>
    </location>
</feature>
<evidence type="ECO:0000256" key="6">
    <source>
        <dbReference type="ARBA" id="ARBA00022777"/>
    </source>
</evidence>
<proteinExistence type="predicted"/>
<dbReference type="Proteomes" id="UP000276770">
    <property type="component" value="Unassembled WGS sequence"/>
</dbReference>
<evidence type="ECO:0000256" key="5">
    <source>
        <dbReference type="ARBA" id="ARBA00022683"/>
    </source>
</evidence>
<dbReference type="SUPFAM" id="SSF51261">
    <property type="entry name" value="Duplicated hybrid motif"/>
    <property type="match status" value="1"/>
</dbReference>
<dbReference type="GO" id="GO:0005737">
    <property type="term" value="C:cytoplasm"/>
    <property type="evidence" value="ECO:0007669"/>
    <property type="project" value="UniProtKB-SubCell"/>
</dbReference>
<evidence type="ECO:0000256" key="2">
    <source>
        <dbReference type="ARBA" id="ARBA00022448"/>
    </source>
</evidence>
<reference evidence="8 9" key="1">
    <citation type="submission" date="2018-10" db="EMBL/GenBank/DDBJ databases">
        <title>Falsibacillus sp. genome draft.</title>
        <authorList>
            <person name="Shi S."/>
        </authorList>
    </citation>
    <scope>NUCLEOTIDE SEQUENCE [LARGE SCALE GENOMIC DNA]</scope>
    <source>
        <strain evidence="8 9">GY 10110</strain>
    </source>
</reference>
<evidence type="ECO:0000256" key="1">
    <source>
        <dbReference type="ARBA" id="ARBA00004496"/>
    </source>
</evidence>
<keyword evidence="4" id="KW-0808">Transferase</keyword>
<evidence type="ECO:0000256" key="3">
    <source>
        <dbReference type="ARBA" id="ARBA00022597"/>
    </source>
</evidence>
<dbReference type="InterPro" id="IPR050890">
    <property type="entry name" value="PTS_EIIA_component"/>
</dbReference>
<dbReference type="GO" id="GO:0016301">
    <property type="term" value="F:kinase activity"/>
    <property type="evidence" value="ECO:0007669"/>
    <property type="project" value="UniProtKB-KW"/>
</dbReference>
<dbReference type="EMBL" id="RCVZ01000003">
    <property type="protein sequence ID" value="RLQ96725.1"/>
    <property type="molecule type" value="Genomic_DNA"/>
</dbReference>
<dbReference type="NCBIfam" id="TIGR00830">
    <property type="entry name" value="PTBA"/>
    <property type="match status" value="1"/>
</dbReference>
<comment type="subcellular location">
    <subcellularLocation>
        <location evidence="1">Cytoplasm</location>
    </subcellularLocation>
</comment>
<dbReference type="InterPro" id="IPR011055">
    <property type="entry name" value="Dup_hybrid_motif"/>
</dbReference>
<keyword evidence="9" id="KW-1185">Reference proteome</keyword>
<evidence type="ECO:0000313" key="9">
    <source>
        <dbReference type="Proteomes" id="UP000276770"/>
    </source>
</evidence>
<evidence type="ECO:0000313" key="8">
    <source>
        <dbReference type="EMBL" id="RLQ96725.1"/>
    </source>
</evidence>
<dbReference type="PANTHER" id="PTHR45008:SF1">
    <property type="entry name" value="PTS SYSTEM GLUCOSE-SPECIFIC EIIA COMPONENT"/>
    <property type="match status" value="1"/>
</dbReference>